<evidence type="ECO:0000313" key="2">
    <source>
        <dbReference type="Proteomes" id="UP000266669"/>
    </source>
</evidence>
<proteinExistence type="predicted"/>
<protein>
    <submittedName>
        <fullName evidence="1">Uncharacterized protein</fullName>
    </submittedName>
</protein>
<sequence>MIKDFLSHLRTVFINRLNRSTELGRFVRKVLKHFGFKNFPFLKGKIRKRREESRIGSPKPM</sequence>
<dbReference type="AlphaFoldDB" id="A0A8B3CP24"/>
<name>A0A8B3CP24_9LEPT</name>
<dbReference type="Proteomes" id="UP000266669">
    <property type="component" value="Unassembled WGS sequence"/>
</dbReference>
<organism evidence="1 2">
    <name type="scientific">Leptospira stimsonii</name>
    <dbReference type="NCBI Taxonomy" id="2202203"/>
    <lineage>
        <taxon>Bacteria</taxon>
        <taxon>Pseudomonadati</taxon>
        <taxon>Spirochaetota</taxon>
        <taxon>Spirochaetia</taxon>
        <taxon>Leptospirales</taxon>
        <taxon>Leptospiraceae</taxon>
        <taxon>Leptospira</taxon>
    </lineage>
</organism>
<evidence type="ECO:0000313" key="1">
    <source>
        <dbReference type="EMBL" id="RHX84175.1"/>
    </source>
</evidence>
<comment type="caution">
    <text evidence="1">The sequence shown here is derived from an EMBL/GenBank/DDBJ whole genome shotgun (WGS) entry which is preliminary data.</text>
</comment>
<dbReference type="EMBL" id="QHCS01000006">
    <property type="protein sequence ID" value="RHX84175.1"/>
    <property type="molecule type" value="Genomic_DNA"/>
</dbReference>
<accession>A0A8B3CP24</accession>
<reference evidence="2" key="1">
    <citation type="submission" date="2018-05" db="EMBL/GenBank/DDBJ databases">
        <title>Leptospira yasudae sp. nov. and Leptospira stimsonii sp. nov., two pathogenic species of the genus Leptospira isolated from environmental sources.</title>
        <authorList>
            <person name="Casanovas-Massana A."/>
            <person name="Hamond C."/>
            <person name="Santos L.A."/>
            <person name="Hacker K.P."/>
            <person name="Balassiano I."/>
            <person name="Medeiros M.A."/>
            <person name="Reis M.G."/>
            <person name="Ko A.I."/>
            <person name="Wunder E.A."/>
        </authorList>
    </citation>
    <scope>NUCLEOTIDE SEQUENCE [LARGE SCALE GENOMIC DNA]</scope>
    <source>
        <strain evidence="2">AMB6-RJ</strain>
    </source>
</reference>
<gene>
    <name evidence="1" type="ORF">DLM78_19055</name>
</gene>